<dbReference type="GO" id="GO:0043531">
    <property type="term" value="F:ADP binding"/>
    <property type="evidence" value="ECO:0007669"/>
    <property type="project" value="UniProtKB-UniRule"/>
</dbReference>
<dbReference type="EMBL" id="QFXE01000017">
    <property type="protein sequence ID" value="RDH84154.1"/>
    <property type="molecule type" value="Genomic_DNA"/>
</dbReference>
<comment type="catalytic activity">
    <reaction evidence="5">
        <text>[pyruvate, water dikinase] + ADP = [pyruvate, water dikinase]-phosphate + AMP + H(+)</text>
        <dbReference type="Rhea" id="RHEA:46020"/>
        <dbReference type="Rhea" id="RHEA-COMP:11425"/>
        <dbReference type="Rhea" id="RHEA-COMP:11426"/>
        <dbReference type="ChEBI" id="CHEBI:15378"/>
        <dbReference type="ChEBI" id="CHEBI:43176"/>
        <dbReference type="ChEBI" id="CHEBI:68546"/>
        <dbReference type="ChEBI" id="CHEBI:456215"/>
        <dbReference type="ChEBI" id="CHEBI:456216"/>
        <dbReference type="EC" id="2.7.11.33"/>
    </reaction>
</comment>
<evidence type="ECO:0000256" key="1">
    <source>
        <dbReference type="ARBA" id="ARBA00022527"/>
    </source>
</evidence>
<dbReference type="GO" id="GO:0004674">
    <property type="term" value="F:protein serine/threonine kinase activity"/>
    <property type="evidence" value="ECO:0007669"/>
    <property type="project" value="UniProtKB-UniRule"/>
</dbReference>
<evidence type="ECO:0000256" key="4">
    <source>
        <dbReference type="ARBA" id="ARBA00022777"/>
    </source>
</evidence>
<dbReference type="Proteomes" id="UP000254771">
    <property type="component" value="Unassembled WGS sequence"/>
</dbReference>
<evidence type="ECO:0000313" key="6">
    <source>
        <dbReference type="EMBL" id="RDH84154.1"/>
    </source>
</evidence>
<dbReference type="Pfam" id="PF03618">
    <property type="entry name" value="Kinase-PPPase"/>
    <property type="match status" value="1"/>
</dbReference>
<dbReference type="PANTHER" id="PTHR31756:SF3">
    <property type="entry name" value="PYRUVATE, PHOSPHATE DIKINASE REGULATORY PROTEIN 1, CHLOROPLASTIC"/>
    <property type="match status" value="1"/>
</dbReference>
<keyword evidence="4 5" id="KW-0418">Kinase</keyword>
<keyword evidence="2 5" id="KW-0808">Transferase</keyword>
<dbReference type="HAMAP" id="MF_01062">
    <property type="entry name" value="PSRP"/>
    <property type="match status" value="1"/>
</dbReference>
<sequence>MKRTIFFISDHTGITAEAIGRSLLSQFKGLEYETIHMPFIDSVDKARRASERINQATMESHTHPLVFSTLVDPKLRACLHGVGAVIFDFFDDYTHQLENELGTTSTPVRGRAHGMGNHHVYNARIHAVNFALANDDGAVVRNYASADLILLGVSRSGKTPTCLFLGLQHGILAANYPLTDDDLENGRIPKTLQTHTDKLFGLTIDIQQLQRIRQERRPGGRYASLSQCRLEVEEAETMFHRYKIPFLDTTSMSVEEISARVLQQTGLESRMG</sequence>
<dbReference type="GO" id="GO:0005524">
    <property type="term" value="F:ATP binding"/>
    <property type="evidence" value="ECO:0007669"/>
    <property type="project" value="InterPro"/>
</dbReference>
<dbReference type="EC" id="2.7.11.33" evidence="5"/>
<comment type="function">
    <text evidence="5">Bifunctional serine/threonine kinase and phosphorylase involved in the regulation of the phosphoenolpyruvate synthase (PEPS) by catalyzing its phosphorylation/dephosphorylation.</text>
</comment>
<evidence type="ECO:0000256" key="2">
    <source>
        <dbReference type="ARBA" id="ARBA00022679"/>
    </source>
</evidence>
<feature type="binding site" evidence="5">
    <location>
        <begin position="152"/>
        <end position="159"/>
    </location>
    <ligand>
        <name>ADP</name>
        <dbReference type="ChEBI" id="CHEBI:456216"/>
    </ligand>
</feature>
<dbReference type="GO" id="GO:0016776">
    <property type="term" value="F:phosphotransferase activity, phosphate group as acceptor"/>
    <property type="evidence" value="ECO:0007669"/>
    <property type="project" value="UniProtKB-UniRule"/>
</dbReference>
<dbReference type="NCBIfam" id="NF003742">
    <property type="entry name" value="PRK05339.1"/>
    <property type="match status" value="1"/>
</dbReference>
<dbReference type="InterPro" id="IPR005177">
    <property type="entry name" value="Kinase-pyrophosphorylase"/>
</dbReference>
<comment type="similarity">
    <text evidence="5">Belongs to the pyruvate, phosphate/water dikinase regulatory protein family. PSRP subfamily.</text>
</comment>
<evidence type="ECO:0000256" key="3">
    <source>
        <dbReference type="ARBA" id="ARBA00022741"/>
    </source>
</evidence>
<keyword evidence="7" id="KW-1185">Reference proteome</keyword>
<accession>A0A370DIH0</accession>
<dbReference type="PANTHER" id="PTHR31756">
    <property type="entry name" value="PYRUVATE, PHOSPHATE DIKINASE REGULATORY PROTEIN 1, CHLOROPLASTIC"/>
    <property type="match status" value="1"/>
</dbReference>
<proteinExistence type="inferred from homology"/>
<comment type="caution">
    <text evidence="6">The sequence shown here is derived from an EMBL/GenBank/DDBJ whole genome shotgun (WGS) entry which is preliminary data.</text>
</comment>
<dbReference type="AlphaFoldDB" id="A0A370DIH0"/>
<dbReference type="EC" id="2.7.4.28" evidence="5"/>
<comment type="catalytic activity">
    <reaction evidence="5">
        <text>[pyruvate, water dikinase]-phosphate + phosphate + H(+) = [pyruvate, water dikinase] + diphosphate</text>
        <dbReference type="Rhea" id="RHEA:48580"/>
        <dbReference type="Rhea" id="RHEA-COMP:11425"/>
        <dbReference type="Rhea" id="RHEA-COMP:11426"/>
        <dbReference type="ChEBI" id="CHEBI:15378"/>
        <dbReference type="ChEBI" id="CHEBI:33019"/>
        <dbReference type="ChEBI" id="CHEBI:43176"/>
        <dbReference type="ChEBI" id="CHEBI:43474"/>
        <dbReference type="ChEBI" id="CHEBI:68546"/>
        <dbReference type="EC" id="2.7.4.28"/>
    </reaction>
</comment>
<reference evidence="6 7" key="1">
    <citation type="journal article" date="2018" name="ISME J.">
        <title>Endosymbiont genomes yield clues of tubeworm success.</title>
        <authorList>
            <person name="Li Y."/>
            <person name="Liles M.R."/>
            <person name="Halanych K.M."/>
        </authorList>
    </citation>
    <scope>NUCLEOTIDE SEQUENCE [LARGE SCALE GENOMIC DNA]</scope>
    <source>
        <strain evidence="6">A1462</strain>
    </source>
</reference>
<protein>
    <recommendedName>
        <fullName evidence="5">Putative phosphoenolpyruvate synthase regulatory protein</fullName>
        <shortName evidence="5">PEP synthase regulatory protein</shortName>
        <shortName evidence="5">PSRP</shortName>
        <ecNumber evidence="5">2.7.11.33</ecNumber>
        <ecNumber evidence="5">2.7.4.28</ecNumber>
    </recommendedName>
    <alternativeName>
        <fullName evidence="5">Pyruvate, water dikinase regulatory protein</fullName>
    </alternativeName>
</protein>
<keyword evidence="1 5" id="KW-0723">Serine/threonine-protein kinase</keyword>
<dbReference type="InterPro" id="IPR026530">
    <property type="entry name" value="PSRP"/>
</dbReference>
<keyword evidence="3 5" id="KW-0547">Nucleotide-binding</keyword>
<name>A0A370DIH0_9GAMM</name>
<organism evidence="6 7">
    <name type="scientific">endosymbiont of Escarpia spicata</name>
    <dbReference type="NCBI Taxonomy" id="2200908"/>
    <lineage>
        <taxon>Bacteria</taxon>
        <taxon>Pseudomonadati</taxon>
        <taxon>Pseudomonadota</taxon>
        <taxon>Gammaproteobacteria</taxon>
        <taxon>sulfur-oxidizing symbionts</taxon>
    </lineage>
</organism>
<gene>
    <name evidence="6" type="ORF">DIZ78_13000</name>
</gene>
<evidence type="ECO:0000256" key="5">
    <source>
        <dbReference type="HAMAP-Rule" id="MF_01062"/>
    </source>
</evidence>
<evidence type="ECO:0000313" key="7">
    <source>
        <dbReference type="Proteomes" id="UP000254771"/>
    </source>
</evidence>